<dbReference type="GO" id="GO:0000329">
    <property type="term" value="C:fungal-type vacuole membrane"/>
    <property type="evidence" value="ECO:0007669"/>
    <property type="project" value="EnsemblFungi"/>
</dbReference>
<evidence type="ECO:0000256" key="2">
    <source>
        <dbReference type="ARBA" id="ARBA00022448"/>
    </source>
</evidence>
<dbReference type="Pfam" id="PF01813">
    <property type="entry name" value="ATP-synt_D"/>
    <property type="match status" value="1"/>
</dbReference>
<dbReference type="NCBIfam" id="TIGR00309">
    <property type="entry name" value="V_ATPase_subD"/>
    <property type="match status" value="1"/>
</dbReference>
<protein>
    <submittedName>
        <fullName evidence="4">Vacuolar ATP synthase subunit D</fullName>
    </submittedName>
</protein>
<dbReference type="PANTHER" id="PTHR11671">
    <property type="entry name" value="V-TYPE ATP SYNTHASE SUBUNIT D"/>
    <property type="match status" value="1"/>
</dbReference>
<dbReference type="InParanoid" id="S7W8U5"/>
<proteinExistence type="inferred from homology"/>
<dbReference type="STRING" id="1358809.S7W8U5"/>
<evidence type="ECO:0000256" key="1">
    <source>
        <dbReference type="ARBA" id="ARBA00005850"/>
    </source>
</evidence>
<dbReference type="GO" id="GO:0007035">
    <property type="term" value="P:vacuolar acidification"/>
    <property type="evidence" value="ECO:0007669"/>
    <property type="project" value="EnsemblFungi"/>
</dbReference>
<dbReference type="EMBL" id="ATCN01000311">
    <property type="protein sequence ID" value="EPR79286.1"/>
    <property type="molecule type" value="Genomic_DNA"/>
</dbReference>
<evidence type="ECO:0000313" key="5">
    <source>
        <dbReference type="Proteomes" id="UP000014978"/>
    </source>
</evidence>
<dbReference type="HOGENOM" id="CLU_069688_0_1_1"/>
<dbReference type="Gene3D" id="1.10.287.3240">
    <property type="match status" value="1"/>
</dbReference>
<dbReference type="InterPro" id="IPR002699">
    <property type="entry name" value="V_ATPase_D"/>
</dbReference>
<evidence type="ECO:0000256" key="3">
    <source>
        <dbReference type="ARBA" id="ARBA00023065"/>
    </source>
</evidence>
<sequence length="210" mass="24220">MGDNQKFNVFPTRMNLNLTKQRLYAAEKGYTLLIRKGDALMQKHREIAAQLAKEKEGIADYISKAYFSLTEAEFLGANLKKFAAECRNFPIKINASVEQLSGIKMPTFKLVDNNTKQPLSLDRSGVILQRCRNMFNEVLRRLLVISSLENSFLLVEEIMKMTNRRVNALNCFLIPKLNNTVTYINSELDEADREDFFRLKKVQGMNKKKD</sequence>
<keyword evidence="5" id="KW-1185">Reference proteome</keyword>
<dbReference type="GO" id="GO:0000221">
    <property type="term" value="C:vacuolar proton-transporting V-type ATPase, V1 domain"/>
    <property type="evidence" value="ECO:0007669"/>
    <property type="project" value="EnsemblFungi"/>
</dbReference>
<dbReference type="GO" id="GO:0045121">
    <property type="term" value="C:membrane raft"/>
    <property type="evidence" value="ECO:0007669"/>
    <property type="project" value="EnsemblFungi"/>
</dbReference>
<evidence type="ECO:0000313" key="4">
    <source>
        <dbReference type="EMBL" id="EPR79286.1"/>
    </source>
</evidence>
<dbReference type="AlphaFoldDB" id="S7W8U5"/>
<organism evidence="4 5">
    <name type="scientific">Spraguea lophii (strain 42_110)</name>
    <name type="common">Microsporidian parasite</name>
    <dbReference type="NCBI Taxonomy" id="1358809"/>
    <lineage>
        <taxon>Eukaryota</taxon>
        <taxon>Fungi</taxon>
        <taxon>Fungi incertae sedis</taxon>
        <taxon>Microsporidia</taxon>
        <taxon>Spragueidae</taxon>
        <taxon>Spraguea</taxon>
    </lineage>
</organism>
<accession>S7W8U5</accession>
<dbReference type="GO" id="GO:0046961">
    <property type="term" value="F:proton-transporting ATPase activity, rotational mechanism"/>
    <property type="evidence" value="ECO:0007669"/>
    <property type="project" value="EnsemblFungi"/>
</dbReference>
<dbReference type="OrthoDB" id="7676488at2759"/>
<keyword evidence="3" id="KW-0406">Ion transport</keyword>
<dbReference type="OMA" id="REEFFRM"/>
<dbReference type="VEuPathDB" id="MicrosporidiaDB:SLOPH_2055"/>
<comment type="caution">
    <text evidence="4">The sequence shown here is derived from an EMBL/GenBank/DDBJ whole genome shotgun (WGS) entry which is preliminary data.</text>
</comment>
<dbReference type="FunCoup" id="S7W8U5">
    <property type="interactions" value="93"/>
</dbReference>
<comment type="similarity">
    <text evidence="1">Belongs to the V-ATPase D subunit family.</text>
</comment>
<dbReference type="Proteomes" id="UP000014978">
    <property type="component" value="Unassembled WGS sequence"/>
</dbReference>
<reference evidence="5" key="1">
    <citation type="journal article" date="2013" name="PLoS Genet.">
        <title>The genome of Spraguea lophii and the basis of host-microsporidian interactions.</title>
        <authorList>
            <person name="Campbell S.E."/>
            <person name="Williams T.A."/>
            <person name="Yousuf A."/>
            <person name="Soanes D.M."/>
            <person name="Paszkiewicz K.H."/>
            <person name="Williams B.A.P."/>
        </authorList>
    </citation>
    <scope>NUCLEOTIDE SEQUENCE [LARGE SCALE GENOMIC DNA]</scope>
    <source>
        <strain evidence="5">42_110</strain>
    </source>
</reference>
<keyword evidence="2" id="KW-0813">Transport</keyword>
<gene>
    <name evidence="4" type="ORF">SLOPH_2055</name>
</gene>
<name>S7W8U5_SPRLO</name>